<evidence type="ECO:0008006" key="3">
    <source>
        <dbReference type="Google" id="ProtNLM"/>
    </source>
</evidence>
<evidence type="ECO:0000313" key="1">
    <source>
        <dbReference type="EMBL" id="CAH1001104.1"/>
    </source>
</evidence>
<accession>A0ABM9B243</accession>
<dbReference type="EMBL" id="CAKLPZ010000002">
    <property type="protein sequence ID" value="CAH1001104.1"/>
    <property type="molecule type" value="Genomic_DNA"/>
</dbReference>
<comment type="caution">
    <text evidence="1">The sequence shown here is derived from an EMBL/GenBank/DDBJ whole genome shotgun (WGS) entry which is preliminary data.</text>
</comment>
<protein>
    <recommendedName>
        <fullName evidence="3">Transporter</fullName>
    </recommendedName>
</protein>
<gene>
    <name evidence="1" type="ORF">LEM8419_02043</name>
</gene>
<dbReference type="RefSeq" id="WP_238750997.1">
    <property type="nucleotide sequence ID" value="NZ_CAKLPZ010000002.1"/>
</dbReference>
<name>A0ABM9B243_9BACT</name>
<proteinExistence type="predicted"/>
<evidence type="ECO:0000313" key="2">
    <source>
        <dbReference type="Proteomes" id="UP000837803"/>
    </source>
</evidence>
<keyword evidence="2" id="KW-1185">Reference proteome</keyword>
<organism evidence="1 2">
    <name type="scientific">Neolewinella maritima</name>
    <dbReference type="NCBI Taxonomy" id="1383882"/>
    <lineage>
        <taxon>Bacteria</taxon>
        <taxon>Pseudomonadati</taxon>
        <taxon>Bacteroidota</taxon>
        <taxon>Saprospiria</taxon>
        <taxon>Saprospirales</taxon>
        <taxon>Lewinellaceae</taxon>
        <taxon>Neolewinella</taxon>
    </lineage>
</organism>
<dbReference type="Proteomes" id="UP000837803">
    <property type="component" value="Unassembled WGS sequence"/>
</dbReference>
<sequence>MAKGWLISALVCGLLLPLPAQDFGWWNTIHQWDGHTPWTDYLTLAPAYLGPNALPVPDIQNGRLDTRPRLRLAGEAHFSDGDGTQNLLLDLSLPLFSDRVAFRLQYVPLEYYRMDVATRDLRAARDFDGRGTASGDVYLSTYVQLLRDHPRWPDVLLTINLRTASGNKLSAARFTDTPGYFFDVSVGKEIPVSETVALRPHLMAGFYVWQTFTSNHFQNDALLYGLGADLILAPLTLTGSLGGYWGYLGEGDRPLVCRLDLRTTQPRRINYVLRLQQGLKDFGYSSLRIGLDYRLKK</sequence>
<reference evidence="1" key="1">
    <citation type="submission" date="2021-12" db="EMBL/GenBank/DDBJ databases">
        <authorList>
            <person name="Rodrigo-Torres L."/>
            <person name="Arahal R. D."/>
            <person name="Lucena T."/>
        </authorList>
    </citation>
    <scope>NUCLEOTIDE SEQUENCE</scope>
    <source>
        <strain evidence="1">CECT 8419</strain>
    </source>
</reference>